<gene>
    <name evidence="2" type="ORF">WMO29_12140</name>
</gene>
<name>A0ABV1FJH6_9FIRM</name>
<accession>A0ABV1FJH6</accession>
<evidence type="ECO:0000259" key="1">
    <source>
        <dbReference type="SMART" id="SM00909"/>
    </source>
</evidence>
<organism evidence="2 3">
    <name type="scientific">Laedolimicola intestinihominis</name>
    <dbReference type="NCBI Taxonomy" id="3133166"/>
    <lineage>
        <taxon>Bacteria</taxon>
        <taxon>Bacillati</taxon>
        <taxon>Bacillota</taxon>
        <taxon>Clostridia</taxon>
        <taxon>Lachnospirales</taxon>
        <taxon>Lachnospiraceae</taxon>
        <taxon>Laedolimicola</taxon>
    </lineage>
</organism>
<sequence length="318" mass="35293">MKEKRKQSIRLCGLLSLLLLLALLGGCKKKENTEAKTDEEGYQIYYLNKDETATATVNYQPEAKDTDGLIQELLKKLATTPEGGSLEAALTDSVFVTDYTLDNGQLTLHFDPAYQDMDWIREILCRSAVVRTLCQIPDVEYVSFLIGDNPLMDLDKNPVGQMNADSFVENTGDAINEETVTTLTLYFANKSGDKLVKEKVNVTGSSNISVEKLVVESLIRGPVSGDTDYPTLPPGTKILSISTKDGICYVNLNDGFLEQGYNVTEAVTIYSIVDSLTELSGIIKVQILVNGETDLVYKESMRLDTIYERNLDIIEQRE</sequence>
<proteinExistence type="predicted"/>
<protein>
    <submittedName>
        <fullName evidence="2">GerMN domain-containing protein</fullName>
    </submittedName>
</protein>
<dbReference type="EMBL" id="JBBMFE010000012">
    <property type="protein sequence ID" value="MEQ2473228.1"/>
    <property type="molecule type" value="Genomic_DNA"/>
</dbReference>
<dbReference type="InterPro" id="IPR019606">
    <property type="entry name" value="GerMN"/>
</dbReference>
<evidence type="ECO:0000313" key="3">
    <source>
        <dbReference type="Proteomes" id="UP001438008"/>
    </source>
</evidence>
<dbReference type="SMART" id="SM00909">
    <property type="entry name" value="Germane"/>
    <property type="match status" value="2"/>
</dbReference>
<dbReference type="Pfam" id="PF10646">
    <property type="entry name" value="Germane"/>
    <property type="match status" value="2"/>
</dbReference>
<dbReference type="RefSeq" id="WP_349164969.1">
    <property type="nucleotide sequence ID" value="NZ_JBBMFE010000012.1"/>
</dbReference>
<comment type="caution">
    <text evidence="2">The sequence shown here is derived from an EMBL/GenBank/DDBJ whole genome shotgun (WGS) entry which is preliminary data.</text>
</comment>
<reference evidence="2 3" key="1">
    <citation type="submission" date="2024-03" db="EMBL/GenBank/DDBJ databases">
        <title>Human intestinal bacterial collection.</title>
        <authorList>
            <person name="Pauvert C."/>
            <person name="Hitch T.C.A."/>
            <person name="Clavel T."/>
        </authorList>
    </citation>
    <scope>NUCLEOTIDE SEQUENCE [LARGE SCALE GENOMIC DNA]</scope>
    <source>
        <strain evidence="2 3">CLA-AA-H132</strain>
    </source>
</reference>
<evidence type="ECO:0000313" key="2">
    <source>
        <dbReference type="EMBL" id="MEQ2473228.1"/>
    </source>
</evidence>
<keyword evidence="3" id="KW-1185">Reference proteome</keyword>
<dbReference type="PROSITE" id="PS51257">
    <property type="entry name" value="PROKAR_LIPOPROTEIN"/>
    <property type="match status" value="1"/>
</dbReference>
<feature type="domain" description="GerMN" evidence="1">
    <location>
        <begin position="211"/>
        <end position="298"/>
    </location>
</feature>
<feature type="domain" description="GerMN" evidence="1">
    <location>
        <begin position="70"/>
        <end position="155"/>
    </location>
</feature>
<dbReference type="Proteomes" id="UP001438008">
    <property type="component" value="Unassembled WGS sequence"/>
</dbReference>